<organism evidence="8 9">
    <name type="scientific">Candidatus Korarchaeum cryptofilum</name>
    <dbReference type="NCBI Taxonomy" id="498846"/>
    <lineage>
        <taxon>Archaea</taxon>
        <taxon>Thermoproteota</taxon>
        <taxon>Candidatus Korarchaeia</taxon>
        <taxon>Candidatus Korarchaeales</taxon>
        <taxon>Candidatus Korarchaeaceae</taxon>
        <taxon>Candidatus Korarchaeum</taxon>
    </lineage>
</organism>
<dbReference type="CDD" id="cd00609">
    <property type="entry name" value="AAT_like"/>
    <property type="match status" value="1"/>
</dbReference>
<comment type="subunit">
    <text evidence="3">Homodimer.</text>
</comment>
<dbReference type="RefSeq" id="WP_125741886.1">
    <property type="nucleotide sequence ID" value="NZ_RCOR01000026.1"/>
</dbReference>
<feature type="domain" description="Aminotransferase class I/classII large" evidence="7">
    <location>
        <begin position="72"/>
        <end position="374"/>
    </location>
</feature>
<comment type="cofactor">
    <cofactor evidence="1">
        <name>pyridoxal 5'-phosphate</name>
        <dbReference type="ChEBI" id="CHEBI:597326"/>
    </cofactor>
</comment>
<proteinExistence type="inferred from homology"/>
<dbReference type="InterPro" id="IPR015421">
    <property type="entry name" value="PyrdxlP-dep_Trfase_major"/>
</dbReference>
<dbReference type="InterPro" id="IPR015424">
    <property type="entry name" value="PyrdxlP-dep_Trfase"/>
</dbReference>
<dbReference type="GO" id="GO:1901605">
    <property type="term" value="P:alpha-amino acid metabolic process"/>
    <property type="evidence" value="ECO:0007669"/>
    <property type="project" value="TreeGrafter"/>
</dbReference>
<dbReference type="FunFam" id="3.40.640.10:FF:000053">
    <property type="entry name" value="Aminotransferase, class I"/>
    <property type="match status" value="1"/>
</dbReference>
<dbReference type="EMBL" id="RCOR01000026">
    <property type="protein sequence ID" value="RSN68640.1"/>
    <property type="molecule type" value="Genomic_DNA"/>
</dbReference>
<dbReference type="GO" id="GO:0030170">
    <property type="term" value="F:pyridoxal phosphate binding"/>
    <property type="evidence" value="ECO:0007669"/>
    <property type="project" value="InterPro"/>
</dbReference>
<evidence type="ECO:0000313" key="8">
    <source>
        <dbReference type="EMBL" id="RSN68640.1"/>
    </source>
</evidence>
<dbReference type="Gene3D" id="3.40.640.10">
    <property type="entry name" value="Type I PLP-dependent aspartate aminotransferase-like (Major domain)"/>
    <property type="match status" value="1"/>
</dbReference>
<dbReference type="PANTHER" id="PTHR42790">
    <property type="entry name" value="AMINOTRANSFERASE"/>
    <property type="match status" value="1"/>
</dbReference>
<evidence type="ECO:0000313" key="9">
    <source>
        <dbReference type="Proteomes" id="UP000278149"/>
    </source>
</evidence>
<protein>
    <submittedName>
        <fullName evidence="8">PLP-dependent aminotransferase family protein</fullName>
    </submittedName>
</protein>
<evidence type="ECO:0000256" key="2">
    <source>
        <dbReference type="ARBA" id="ARBA00007441"/>
    </source>
</evidence>
<evidence type="ECO:0000256" key="6">
    <source>
        <dbReference type="ARBA" id="ARBA00022898"/>
    </source>
</evidence>
<evidence type="ECO:0000259" key="7">
    <source>
        <dbReference type="Pfam" id="PF00155"/>
    </source>
</evidence>
<sequence length="428" mass="48661">MPSDVELAKWTKLIPESEIRRLLRYNVKYYFAGGKPGVIPTGAFPMILMRLALQELESVFSGREIDVIEDYNYGPTDGLPDVRKTLANFLRERDSINLDKDEGWKQVVITTGSQQMIYLALDVLLNPGDIVIVPAPVYLGFVNVITKLYGDTIAVPGDKDGIIPDYVEDAIKKAQRELGKKPKLIYVIPDSDNPSGTTLPESRRRKLLEIAKENGIYLLEDAAYREIQFRGERIKPIRALDEEGSTVIYMRTTSKEVSVLRVGYNLMPPEIREEVVKAKGYHDLCTPTITQKMAKLYYELYFPKFIEKVREGYRKRYEAMAKAIDESFPDGTRTDPTGGFFIWWESSRKDFDSKKFLEEVAIPNDVLYVPGEAFYPLTGRIYDSSEGSLVDVRKRTPKNGMRLGYSYNDPAVIEEGIRKLGSLLSKSV</sequence>
<dbReference type="SUPFAM" id="SSF53383">
    <property type="entry name" value="PLP-dependent transferases"/>
    <property type="match status" value="1"/>
</dbReference>
<dbReference type="PANTHER" id="PTHR42790:SF19">
    <property type="entry name" value="KYNURENINE_ALPHA-AMINOADIPATE AMINOTRANSFERASE, MITOCHONDRIAL"/>
    <property type="match status" value="1"/>
</dbReference>
<dbReference type="InterPro" id="IPR050859">
    <property type="entry name" value="Class-I_PLP-dep_aminotransf"/>
</dbReference>
<keyword evidence="4 8" id="KW-0032">Aminotransferase</keyword>
<dbReference type="Gene3D" id="3.90.1150.10">
    <property type="entry name" value="Aspartate Aminotransferase, domain 1"/>
    <property type="match status" value="1"/>
</dbReference>
<evidence type="ECO:0000256" key="5">
    <source>
        <dbReference type="ARBA" id="ARBA00022679"/>
    </source>
</evidence>
<reference evidence="8 9" key="1">
    <citation type="submission" date="2018-10" db="EMBL/GenBank/DDBJ databases">
        <title>Co-occurring genomic capacity for anaerobic methane metabolism and dissimilatory sulfite reduction discovered in the Korarchaeota.</title>
        <authorList>
            <person name="Mckay L.J."/>
            <person name="Dlakic M."/>
            <person name="Fields M.W."/>
            <person name="Delmont T.O."/>
            <person name="Eren A.M."/>
            <person name="Jay Z.J."/>
            <person name="Klingelsmith K.B."/>
            <person name="Rusch D.B."/>
            <person name="Inskeep W.P."/>
        </authorList>
    </citation>
    <scope>NUCLEOTIDE SEQUENCE [LARGE SCALE GENOMIC DNA]</scope>
    <source>
        <strain evidence="8 9">WS</strain>
    </source>
</reference>
<dbReference type="GO" id="GO:0008483">
    <property type="term" value="F:transaminase activity"/>
    <property type="evidence" value="ECO:0007669"/>
    <property type="project" value="UniProtKB-KW"/>
</dbReference>
<evidence type="ECO:0000256" key="3">
    <source>
        <dbReference type="ARBA" id="ARBA00011738"/>
    </source>
</evidence>
<name>A0A429G489_9CREN</name>
<dbReference type="Pfam" id="PF00155">
    <property type="entry name" value="Aminotran_1_2"/>
    <property type="match status" value="1"/>
</dbReference>
<dbReference type="Proteomes" id="UP000278149">
    <property type="component" value="Unassembled WGS sequence"/>
</dbReference>
<dbReference type="InterPro" id="IPR015422">
    <property type="entry name" value="PyrdxlP-dep_Trfase_small"/>
</dbReference>
<dbReference type="AlphaFoldDB" id="A0A429G489"/>
<dbReference type="InterPro" id="IPR004839">
    <property type="entry name" value="Aminotransferase_I/II_large"/>
</dbReference>
<gene>
    <name evidence="8" type="ORF">D9Q81_05585</name>
</gene>
<evidence type="ECO:0000256" key="4">
    <source>
        <dbReference type="ARBA" id="ARBA00022576"/>
    </source>
</evidence>
<keyword evidence="6" id="KW-0663">Pyridoxal phosphate</keyword>
<evidence type="ECO:0000256" key="1">
    <source>
        <dbReference type="ARBA" id="ARBA00001933"/>
    </source>
</evidence>
<keyword evidence="5 8" id="KW-0808">Transferase</keyword>
<comment type="similarity">
    <text evidence="2">Belongs to the class-I pyridoxal-phosphate-dependent aminotransferase family.</text>
</comment>
<accession>A0A429G489</accession>
<comment type="caution">
    <text evidence="8">The sequence shown here is derived from an EMBL/GenBank/DDBJ whole genome shotgun (WGS) entry which is preliminary data.</text>
</comment>